<sequence length="69" mass="8287">MIMLDRDYLDRDLKDAEGHLKLLCAYHERLLSMRDDADCFPDENDRKVVEQEAERFEQSLYALTEEFCK</sequence>
<gene>
    <name evidence="1" type="ORF">RQ831_18390</name>
</gene>
<dbReference type="RefSeq" id="WP_314284080.1">
    <property type="nucleotide sequence ID" value="NZ_JAVVDO010000041.1"/>
</dbReference>
<reference evidence="1 2" key="1">
    <citation type="journal article" date="2019" name="Microb. Pathog.">
        <title>Comparison of VITEK 2, MALDI-TOF MS, 16S rRNA gene sequencing, and whole-genome sequencing for identification of Roseomonas mucosa.</title>
        <authorList>
            <person name="Rudolph W.W."/>
            <person name="Gunzer F."/>
            <person name="Trauth M."/>
            <person name="Bunk B."/>
            <person name="Bigge R."/>
            <person name="Schrottner P."/>
        </authorList>
    </citation>
    <scope>NUCLEOTIDE SEQUENCE [LARGE SCALE GENOMIC DNA]</scope>
    <source>
        <strain evidence="1 2">DSM 103800</strain>
    </source>
</reference>
<comment type="caution">
    <text evidence="1">The sequence shown here is derived from an EMBL/GenBank/DDBJ whole genome shotgun (WGS) entry which is preliminary data.</text>
</comment>
<name>A0ABU3MKN5_9PROT</name>
<evidence type="ECO:0000313" key="2">
    <source>
        <dbReference type="Proteomes" id="UP001258945"/>
    </source>
</evidence>
<keyword evidence="2" id="KW-1185">Reference proteome</keyword>
<proteinExistence type="predicted"/>
<dbReference type="EMBL" id="JAVVDO010000041">
    <property type="protein sequence ID" value="MDT8333026.1"/>
    <property type="molecule type" value="Genomic_DNA"/>
</dbReference>
<accession>A0ABU3MKN5</accession>
<organism evidence="1 2">
    <name type="scientific">Roseomonas gilardii</name>
    <dbReference type="NCBI Taxonomy" id="257708"/>
    <lineage>
        <taxon>Bacteria</taxon>
        <taxon>Pseudomonadati</taxon>
        <taxon>Pseudomonadota</taxon>
        <taxon>Alphaproteobacteria</taxon>
        <taxon>Acetobacterales</taxon>
        <taxon>Roseomonadaceae</taxon>
        <taxon>Roseomonas</taxon>
    </lineage>
</organism>
<protein>
    <submittedName>
        <fullName evidence="1">Uncharacterized protein</fullName>
    </submittedName>
</protein>
<evidence type="ECO:0000313" key="1">
    <source>
        <dbReference type="EMBL" id="MDT8333026.1"/>
    </source>
</evidence>
<dbReference type="Proteomes" id="UP001258945">
    <property type="component" value="Unassembled WGS sequence"/>
</dbReference>